<dbReference type="InterPro" id="IPR015424">
    <property type="entry name" value="PyrdxlP-dep_Trfase"/>
</dbReference>
<keyword evidence="5" id="KW-0804">Transcription</keyword>
<dbReference type="InterPro" id="IPR036388">
    <property type="entry name" value="WH-like_DNA-bd_sf"/>
</dbReference>
<dbReference type="InterPro" id="IPR004839">
    <property type="entry name" value="Aminotransferase_I/II_large"/>
</dbReference>
<keyword evidence="8" id="KW-1185">Reference proteome</keyword>
<dbReference type="CDD" id="cd07377">
    <property type="entry name" value="WHTH_GntR"/>
    <property type="match status" value="1"/>
</dbReference>
<evidence type="ECO:0000256" key="5">
    <source>
        <dbReference type="ARBA" id="ARBA00023163"/>
    </source>
</evidence>
<keyword evidence="7" id="KW-0808">Transferase</keyword>
<dbReference type="Pfam" id="PF00392">
    <property type="entry name" value="GntR"/>
    <property type="match status" value="1"/>
</dbReference>
<protein>
    <submittedName>
        <fullName evidence="7">PLP-dependent aminotransferase family protein</fullName>
    </submittedName>
</protein>
<dbReference type="PROSITE" id="PS50949">
    <property type="entry name" value="HTH_GNTR"/>
    <property type="match status" value="1"/>
</dbReference>
<keyword evidence="2" id="KW-0663">Pyridoxal phosphate</keyword>
<sequence>MTNLDAAALAQRVTHRTPSGIAEQIRDLVTDGALAPGTRLPTVRDVAQELGVSVGTVAQAWGILRDEQVVETRRRGGTRVVDAAAAGAAGFEGFHTIDLRFGSPDPALLPPLEEAFASALKHPSVNSWGREHMVEELRRAVAPLVPFTPEAWMSAGGGGEALWLTLQAATAEQHAMLAVETPASPGVLDTIRQLGVATVAVETDDDGPIPSSLAEALGAGATAFIHSPAGGFSDRHLLTAERAQQLAEVLSGTETLLIEDEPLGPLAAEASSLGELVPERTVRVLTFCRAVGVDLRTAVLAGPRRLLERAAALRAGGLGSNSRILQLALAAVLNEPRAQHVMRQAQRQYAARRRLALEAFSDAGLKATSGPGSWSVWVEVPEESAAALALSGQGVIVDVAASSYLQPSQSRQDSAGRLRLTVAQLPEDPAKLSELAALIAQAGQGTLRTSLV</sequence>
<dbReference type="EMBL" id="JAVKGT010000006">
    <property type="protein sequence ID" value="MDR5711227.1"/>
    <property type="molecule type" value="Genomic_DNA"/>
</dbReference>
<evidence type="ECO:0000256" key="3">
    <source>
        <dbReference type="ARBA" id="ARBA00023015"/>
    </source>
</evidence>
<dbReference type="InterPro" id="IPR036390">
    <property type="entry name" value="WH_DNA-bd_sf"/>
</dbReference>
<dbReference type="CDD" id="cd00609">
    <property type="entry name" value="AAT_like"/>
    <property type="match status" value="1"/>
</dbReference>
<proteinExistence type="inferred from homology"/>
<evidence type="ECO:0000256" key="2">
    <source>
        <dbReference type="ARBA" id="ARBA00022898"/>
    </source>
</evidence>
<name>A0ABU1FSB9_9MICC</name>
<dbReference type="GO" id="GO:0008483">
    <property type="term" value="F:transaminase activity"/>
    <property type="evidence" value="ECO:0007669"/>
    <property type="project" value="UniProtKB-KW"/>
</dbReference>
<keyword evidence="3" id="KW-0805">Transcription regulation</keyword>
<evidence type="ECO:0000256" key="4">
    <source>
        <dbReference type="ARBA" id="ARBA00023125"/>
    </source>
</evidence>
<dbReference type="InterPro" id="IPR015421">
    <property type="entry name" value="PyrdxlP-dep_Trfase_major"/>
</dbReference>
<dbReference type="PANTHER" id="PTHR46577">
    <property type="entry name" value="HTH-TYPE TRANSCRIPTIONAL REGULATORY PROTEIN GABR"/>
    <property type="match status" value="1"/>
</dbReference>
<dbReference type="Gene3D" id="3.40.640.10">
    <property type="entry name" value="Type I PLP-dependent aspartate aminotransferase-like (Major domain)"/>
    <property type="match status" value="1"/>
</dbReference>
<dbReference type="SUPFAM" id="SSF53383">
    <property type="entry name" value="PLP-dependent transferases"/>
    <property type="match status" value="1"/>
</dbReference>
<dbReference type="SMART" id="SM00345">
    <property type="entry name" value="HTH_GNTR"/>
    <property type="match status" value="1"/>
</dbReference>
<evidence type="ECO:0000259" key="6">
    <source>
        <dbReference type="PROSITE" id="PS50949"/>
    </source>
</evidence>
<evidence type="ECO:0000313" key="8">
    <source>
        <dbReference type="Proteomes" id="UP001260872"/>
    </source>
</evidence>
<accession>A0ABU1FSB9</accession>
<evidence type="ECO:0000313" key="7">
    <source>
        <dbReference type="EMBL" id="MDR5711227.1"/>
    </source>
</evidence>
<dbReference type="InterPro" id="IPR000524">
    <property type="entry name" value="Tscrpt_reg_HTH_GntR"/>
</dbReference>
<gene>
    <name evidence="7" type="ORF">RH857_03600</name>
</gene>
<comment type="caution">
    <text evidence="7">The sequence shown here is derived from an EMBL/GenBank/DDBJ whole genome shotgun (WGS) entry which is preliminary data.</text>
</comment>
<dbReference type="Pfam" id="PF00155">
    <property type="entry name" value="Aminotran_1_2"/>
    <property type="match status" value="1"/>
</dbReference>
<dbReference type="PANTHER" id="PTHR46577:SF1">
    <property type="entry name" value="HTH-TYPE TRANSCRIPTIONAL REGULATORY PROTEIN GABR"/>
    <property type="match status" value="1"/>
</dbReference>
<dbReference type="InterPro" id="IPR051446">
    <property type="entry name" value="HTH_trans_reg/aminotransferase"/>
</dbReference>
<dbReference type="SUPFAM" id="SSF46785">
    <property type="entry name" value="Winged helix' DNA-binding domain"/>
    <property type="match status" value="1"/>
</dbReference>
<dbReference type="Proteomes" id="UP001260872">
    <property type="component" value="Unassembled WGS sequence"/>
</dbReference>
<evidence type="ECO:0000256" key="1">
    <source>
        <dbReference type="ARBA" id="ARBA00005384"/>
    </source>
</evidence>
<keyword evidence="7" id="KW-0032">Aminotransferase</keyword>
<reference evidence="8" key="1">
    <citation type="submission" date="2023-07" db="EMBL/GenBank/DDBJ databases">
        <title>Description of three actinobacteria isolated from air of manufacturing shop in a pharmaceutical factory.</title>
        <authorList>
            <person name="Zhang D.-F."/>
        </authorList>
    </citation>
    <scope>NUCLEOTIDE SEQUENCE [LARGE SCALE GENOMIC DNA]</scope>
    <source>
        <strain evidence="8">CCTCC AB 207010</strain>
    </source>
</reference>
<feature type="domain" description="HTH gntR-type" evidence="6">
    <location>
        <begin position="15"/>
        <end position="83"/>
    </location>
</feature>
<dbReference type="Gene3D" id="1.10.10.10">
    <property type="entry name" value="Winged helix-like DNA-binding domain superfamily/Winged helix DNA-binding domain"/>
    <property type="match status" value="1"/>
</dbReference>
<organism evidence="7 8">
    <name type="scientific">Nesterenkonia flava</name>
    <dbReference type="NCBI Taxonomy" id="469799"/>
    <lineage>
        <taxon>Bacteria</taxon>
        <taxon>Bacillati</taxon>
        <taxon>Actinomycetota</taxon>
        <taxon>Actinomycetes</taxon>
        <taxon>Micrococcales</taxon>
        <taxon>Micrococcaceae</taxon>
        <taxon>Nesterenkonia</taxon>
    </lineage>
</organism>
<keyword evidence="4" id="KW-0238">DNA-binding</keyword>
<dbReference type="RefSeq" id="WP_310536612.1">
    <property type="nucleotide sequence ID" value="NZ_BAAAOC010000092.1"/>
</dbReference>
<comment type="similarity">
    <text evidence="1">In the C-terminal section; belongs to the class-I pyridoxal-phosphate-dependent aminotransferase family.</text>
</comment>